<dbReference type="Proteomes" id="UP000256257">
    <property type="component" value="Unassembled WGS sequence"/>
</dbReference>
<evidence type="ECO:0000256" key="1">
    <source>
        <dbReference type="SAM" id="SignalP"/>
    </source>
</evidence>
<organism evidence="3 4">
    <name type="scientific">Chryseobacterium pennipullorum</name>
    <dbReference type="NCBI Taxonomy" id="2258963"/>
    <lineage>
        <taxon>Bacteria</taxon>
        <taxon>Pseudomonadati</taxon>
        <taxon>Bacteroidota</taxon>
        <taxon>Flavobacteriia</taxon>
        <taxon>Flavobacteriales</taxon>
        <taxon>Weeksellaceae</taxon>
        <taxon>Chryseobacterium group</taxon>
        <taxon>Chryseobacterium</taxon>
    </lineage>
</organism>
<dbReference type="AlphaFoldDB" id="A0A3D9B794"/>
<sequence>MQIKKKETIKFFQFSMLGLVAMGSQFLHAQTTHLDSINMSAVEKNIRIENPYISFFQHLDFSRTSFQFSSTNQNFKRVQTPEKIGSFVFQSEGAYKLNDKIALSGRLQADKTTEENVPYILSDERTTHSSFIYNPSYYWVPRAARWQKQSYFINGQLAYNPIKPVIVQIGGQGRYAKSYRQNADPRPKVDDYDYKAFAKLGLKWRQHTLFGKLSYVNHYKNNDIMFVDLKGNVPASDSTYIRYNEGYGNQYIGNTQFKTSEYKMDGYIWGGEYAFNNATTHFSAGYDYKNVIERFYRVFEYQDASYNYHKEYTKYSGLKTDLHSFYLNFLGDYNGKKWASSVTYRDQLDTNYNYPLEYRTYRLEQQNVSWQNSVTWFNYKNEIFKVILDADYGKNHVKDLSVVMDRKLSFFNYRIGAEKEFALMPSHKLSVGITQSLYFPLKKEFNYEPFQSSKENIFVTKIAQPDFAYDATSKMGLTFNAGYSFDKTKIRYELFGSFTQIWLMNGTYKNAVNYNGKANQIASVGLNVYY</sequence>
<evidence type="ECO:0000313" key="4">
    <source>
        <dbReference type="Proteomes" id="UP000256257"/>
    </source>
</evidence>
<evidence type="ECO:0000259" key="2">
    <source>
        <dbReference type="Pfam" id="PF21012"/>
    </source>
</evidence>
<feature type="chain" id="PRO_5017649786" description="DUF6850 domain-containing protein" evidence="1">
    <location>
        <begin position="30"/>
        <end position="530"/>
    </location>
</feature>
<name>A0A3D9B794_9FLAO</name>
<dbReference type="OrthoDB" id="1151092at2"/>
<comment type="caution">
    <text evidence="3">The sequence shown here is derived from an EMBL/GenBank/DDBJ whole genome shotgun (WGS) entry which is preliminary data.</text>
</comment>
<feature type="signal peptide" evidence="1">
    <location>
        <begin position="1"/>
        <end position="29"/>
    </location>
</feature>
<feature type="domain" description="DUF6850" evidence="2">
    <location>
        <begin position="60"/>
        <end position="530"/>
    </location>
</feature>
<proteinExistence type="predicted"/>
<dbReference type="RefSeq" id="WP_115926671.1">
    <property type="nucleotide sequence ID" value="NZ_QNVV01000002.1"/>
</dbReference>
<keyword evidence="4" id="KW-1185">Reference proteome</keyword>
<dbReference type="InterPro" id="IPR049236">
    <property type="entry name" value="DUF6850"/>
</dbReference>
<evidence type="ECO:0000313" key="3">
    <source>
        <dbReference type="EMBL" id="REC49534.1"/>
    </source>
</evidence>
<reference evidence="3 4" key="1">
    <citation type="submission" date="2018-06" db="EMBL/GenBank/DDBJ databases">
        <title>Novel Chryseobacterium species.</title>
        <authorList>
            <person name="Newman J."/>
            <person name="Hugo C."/>
            <person name="Oosthuizen L."/>
            <person name="Charimba G."/>
        </authorList>
    </citation>
    <scope>NUCLEOTIDE SEQUENCE [LARGE SCALE GENOMIC DNA]</scope>
    <source>
        <strain evidence="3 4">7_F195</strain>
    </source>
</reference>
<keyword evidence="1" id="KW-0732">Signal</keyword>
<protein>
    <recommendedName>
        <fullName evidence="2">DUF6850 domain-containing protein</fullName>
    </recommendedName>
</protein>
<dbReference type="Pfam" id="PF21012">
    <property type="entry name" value="DUF6850"/>
    <property type="match status" value="1"/>
</dbReference>
<dbReference type="EMBL" id="QNVV01000002">
    <property type="protein sequence ID" value="REC49534.1"/>
    <property type="molecule type" value="Genomic_DNA"/>
</dbReference>
<accession>A0A3D9B794</accession>
<gene>
    <name evidence="3" type="ORF">DRF67_03415</name>
</gene>